<evidence type="ECO:0000313" key="1">
    <source>
        <dbReference type="EMBL" id="GIY72895.1"/>
    </source>
</evidence>
<dbReference type="EMBL" id="BPLR01015006">
    <property type="protein sequence ID" value="GIY72895.1"/>
    <property type="molecule type" value="Genomic_DNA"/>
</dbReference>
<evidence type="ECO:0000313" key="2">
    <source>
        <dbReference type="Proteomes" id="UP001054945"/>
    </source>
</evidence>
<sequence>MPQTLFKTPRKPSTSAMHSIIRGWINRRGGTKLPTAPPLHALSKKIKRKWRSGKLVGQENIEWPSEQEASKIDFTFKEDDSILKLDWELQRFH</sequence>
<proteinExistence type="predicted"/>
<organism evidence="1 2">
    <name type="scientific">Caerostris extrusa</name>
    <name type="common">Bark spider</name>
    <name type="synonym">Caerostris bankana</name>
    <dbReference type="NCBI Taxonomy" id="172846"/>
    <lineage>
        <taxon>Eukaryota</taxon>
        <taxon>Metazoa</taxon>
        <taxon>Ecdysozoa</taxon>
        <taxon>Arthropoda</taxon>
        <taxon>Chelicerata</taxon>
        <taxon>Arachnida</taxon>
        <taxon>Araneae</taxon>
        <taxon>Araneomorphae</taxon>
        <taxon>Entelegynae</taxon>
        <taxon>Araneoidea</taxon>
        <taxon>Araneidae</taxon>
        <taxon>Caerostris</taxon>
    </lineage>
</organism>
<keyword evidence="2" id="KW-1185">Reference proteome</keyword>
<dbReference type="Proteomes" id="UP001054945">
    <property type="component" value="Unassembled WGS sequence"/>
</dbReference>
<name>A0AAV4VR83_CAEEX</name>
<protein>
    <submittedName>
        <fullName evidence="1">Uncharacterized protein</fullName>
    </submittedName>
</protein>
<gene>
    <name evidence="1" type="ORF">CEXT_814941</name>
</gene>
<dbReference type="AlphaFoldDB" id="A0AAV4VR83"/>
<accession>A0AAV4VR83</accession>
<comment type="caution">
    <text evidence="1">The sequence shown here is derived from an EMBL/GenBank/DDBJ whole genome shotgun (WGS) entry which is preliminary data.</text>
</comment>
<reference evidence="1 2" key="1">
    <citation type="submission" date="2021-06" db="EMBL/GenBank/DDBJ databases">
        <title>Caerostris extrusa draft genome.</title>
        <authorList>
            <person name="Kono N."/>
            <person name="Arakawa K."/>
        </authorList>
    </citation>
    <scope>NUCLEOTIDE SEQUENCE [LARGE SCALE GENOMIC DNA]</scope>
</reference>